<gene>
    <name evidence="1" type="ORF">RirG_170680</name>
</gene>
<dbReference type="HOGENOM" id="CLU_2172443_0_0_1"/>
<dbReference type="STRING" id="1432141.A0A015KNZ2"/>
<accession>A0A015KNZ2</accession>
<dbReference type="OrthoDB" id="10575687at2759"/>
<proteinExistence type="predicted"/>
<dbReference type="AlphaFoldDB" id="A0A015KNZ2"/>
<protein>
    <submittedName>
        <fullName evidence="1">Uncharacterized protein</fullName>
    </submittedName>
</protein>
<comment type="caution">
    <text evidence="1">The sequence shown here is derived from an EMBL/GenBank/DDBJ whole genome shotgun (WGS) entry which is preliminary data.</text>
</comment>
<dbReference type="Proteomes" id="UP000022910">
    <property type="component" value="Unassembled WGS sequence"/>
</dbReference>
<organism evidence="1 2">
    <name type="scientific">Rhizophagus irregularis (strain DAOM 197198w)</name>
    <name type="common">Glomus intraradices</name>
    <dbReference type="NCBI Taxonomy" id="1432141"/>
    <lineage>
        <taxon>Eukaryota</taxon>
        <taxon>Fungi</taxon>
        <taxon>Fungi incertae sedis</taxon>
        <taxon>Mucoromycota</taxon>
        <taxon>Glomeromycotina</taxon>
        <taxon>Glomeromycetes</taxon>
        <taxon>Glomerales</taxon>
        <taxon>Glomeraceae</taxon>
        <taxon>Rhizophagus</taxon>
    </lineage>
</organism>
<evidence type="ECO:0000313" key="2">
    <source>
        <dbReference type="Proteomes" id="UP000022910"/>
    </source>
</evidence>
<dbReference type="EMBL" id="JEMT01025465">
    <property type="protein sequence ID" value="EXX61496.1"/>
    <property type="molecule type" value="Genomic_DNA"/>
</dbReference>
<evidence type="ECO:0000313" key="1">
    <source>
        <dbReference type="EMBL" id="EXX61496.1"/>
    </source>
</evidence>
<sequence length="110" mass="12550">MSILNLGLQSVGLMRAEMNDQSENLMSKCGTMNEIRKIAEENPNLKEDLITSLQVPIHLIRDVFSHQALKGEPFKTFPAASETEIERFWKTIQIVDDSVTHEDRTAEHIK</sequence>
<keyword evidence="2" id="KW-1185">Reference proteome</keyword>
<reference evidence="1 2" key="1">
    <citation type="submission" date="2014-02" db="EMBL/GenBank/DDBJ databases">
        <title>Single nucleus genome sequencing reveals high similarity among nuclei of an endomycorrhizal fungus.</title>
        <authorList>
            <person name="Lin K."/>
            <person name="Geurts R."/>
            <person name="Zhang Z."/>
            <person name="Limpens E."/>
            <person name="Saunders D.G."/>
            <person name="Mu D."/>
            <person name="Pang E."/>
            <person name="Cao H."/>
            <person name="Cha H."/>
            <person name="Lin T."/>
            <person name="Zhou Q."/>
            <person name="Shang Y."/>
            <person name="Li Y."/>
            <person name="Ivanov S."/>
            <person name="Sharma T."/>
            <person name="Velzen R.V."/>
            <person name="Ruijter N.D."/>
            <person name="Aanen D.K."/>
            <person name="Win J."/>
            <person name="Kamoun S."/>
            <person name="Bisseling T."/>
            <person name="Huang S."/>
        </authorList>
    </citation>
    <scope>NUCLEOTIDE SEQUENCE [LARGE SCALE GENOMIC DNA]</scope>
    <source>
        <strain evidence="2">DAOM197198w</strain>
    </source>
</reference>
<name>A0A015KNZ2_RHIIW</name>